<reference evidence="2" key="1">
    <citation type="journal article" date="2015" name="Nature">
        <title>Complex archaea that bridge the gap between prokaryotes and eukaryotes.</title>
        <authorList>
            <person name="Spang A."/>
            <person name="Saw J.H."/>
            <person name="Jorgensen S.L."/>
            <person name="Zaremba-Niedzwiedzka K."/>
            <person name="Martijn J."/>
            <person name="Lind A.E."/>
            <person name="van Eijk R."/>
            <person name="Schleper C."/>
            <person name="Guy L."/>
            <person name="Ettema T.J."/>
        </authorList>
    </citation>
    <scope>NUCLEOTIDE SEQUENCE</scope>
</reference>
<organism evidence="2">
    <name type="scientific">marine sediment metagenome</name>
    <dbReference type="NCBI Taxonomy" id="412755"/>
    <lineage>
        <taxon>unclassified sequences</taxon>
        <taxon>metagenomes</taxon>
        <taxon>ecological metagenomes</taxon>
    </lineage>
</organism>
<name>A0A0F9TS87_9ZZZZ</name>
<accession>A0A0F9TS87</accession>
<proteinExistence type="predicted"/>
<dbReference type="PANTHER" id="PTHR30337:SF0">
    <property type="entry name" value="NUCLEASE SBCCD SUBUNIT D"/>
    <property type="match status" value="1"/>
</dbReference>
<dbReference type="EMBL" id="LAZR01000179">
    <property type="protein sequence ID" value="KKN83895.1"/>
    <property type="molecule type" value="Genomic_DNA"/>
</dbReference>
<dbReference type="Gene3D" id="3.60.21.10">
    <property type="match status" value="1"/>
</dbReference>
<dbReference type="AlphaFoldDB" id="A0A0F9TS87"/>
<protein>
    <recommendedName>
        <fullName evidence="1">Calcineurin-like phosphoesterase domain-containing protein</fullName>
    </recommendedName>
</protein>
<dbReference type="Pfam" id="PF00149">
    <property type="entry name" value="Metallophos"/>
    <property type="match status" value="1"/>
</dbReference>
<comment type="caution">
    <text evidence="2">The sequence shown here is derived from an EMBL/GenBank/DDBJ whole genome shotgun (WGS) entry which is preliminary data.</text>
</comment>
<sequence length="332" mass="36337">MNLLFAGDLHIADKAPSGRVDDYMQSILKKLGAIADLCREHKVEHAFFTGDIFHIKQPNRVSHNLIQRLIRVFKQFPCPVYVVPGNHDLGPDGIESLSRQPLGVLEKAGAIEVMLGMKGFGLQKGNPKFWLVPRPYSAQAEGVYDGQTDPNYYSLGAQEHSDISQQPAPVIGLAHGSLLAPGDSRQYPYVNVDQISGIDKYDLFVSGHLHECLGVVPVGKTLFANPGSIARTRRDMASYARRVEVLIVNVDSKGLTVDEVPLPGVAPALEVFGNREAIDDPARPTDEITKFVDMLGEGLRADELSIPELLAELDDVLLEVKAEVQRLLEGVS</sequence>
<evidence type="ECO:0000313" key="2">
    <source>
        <dbReference type="EMBL" id="KKN83895.1"/>
    </source>
</evidence>
<dbReference type="InterPro" id="IPR029052">
    <property type="entry name" value="Metallo-depent_PP-like"/>
</dbReference>
<dbReference type="SUPFAM" id="SSF56300">
    <property type="entry name" value="Metallo-dependent phosphatases"/>
    <property type="match status" value="1"/>
</dbReference>
<dbReference type="InterPro" id="IPR050535">
    <property type="entry name" value="DNA_Repair-Maintenance_Comp"/>
</dbReference>
<evidence type="ECO:0000259" key="1">
    <source>
        <dbReference type="Pfam" id="PF00149"/>
    </source>
</evidence>
<dbReference type="GO" id="GO:0016787">
    <property type="term" value="F:hydrolase activity"/>
    <property type="evidence" value="ECO:0007669"/>
    <property type="project" value="InterPro"/>
</dbReference>
<gene>
    <name evidence="2" type="ORF">LCGC14_0295480</name>
</gene>
<feature type="domain" description="Calcineurin-like phosphoesterase" evidence="1">
    <location>
        <begin position="1"/>
        <end position="212"/>
    </location>
</feature>
<dbReference type="PANTHER" id="PTHR30337">
    <property type="entry name" value="COMPONENT OF ATP-DEPENDENT DSDNA EXONUCLEASE"/>
    <property type="match status" value="1"/>
</dbReference>
<dbReference type="InterPro" id="IPR004843">
    <property type="entry name" value="Calcineurin-like_PHP"/>
</dbReference>